<feature type="chain" id="PRO_5046053524" evidence="4">
    <location>
        <begin position="31"/>
        <end position="326"/>
    </location>
</feature>
<feature type="signal peptide" evidence="4">
    <location>
        <begin position="1"/>
        <end position="30"/>
    </location>
</feature>
<gene>
    <name evidence="6" type="ORF">L0M14_23395</name>
</gene>
<evidence type="ECO:0000256" key="3">
    <source>
        <dbReference type="ARBA" id="ARBA00022729"/>
    </source>
</evidence>
<comment type="similarity">
    <text evidence="2">Belongs to the bacterial solute-binding protein 2 family.</text>
</comment>
<dbReference type="Gene3D" id="3.40.50.2300">
    <property type="match status" value="2"/>
</dbReference>
<keyword evidence="3 4" id="KW-0732">Signal</keyword>
<dbReference type="EMBL" id="CP090978">
    <property type="protein sequence ID" value="UJF32566.1"/>
    <property type="molecule type" value="Genomic_DNA"/>
</dbReference>
<dbReference type="Pfam" id="PF13407">
    <property type="entry name" value="Peripla_BP_4"/>
    <property type="match status" value="1"/>
</dbReference>
<evidence type="ECO:0000256" key="4">
    <source>
        <dbReference type="SAM" id="SignalP"/>
    </source>
</evidence>
<comment type="subcellular location">
    <subcellularLocation>
        <location evidence="1">Cell envelope</location>
    </subcellularLocation>
</comment>
<evidence type="ECO:0000313" key="6">
    <source>
        <dbReference type="EMBL" id="UJF32566.1"/>
    </source>
</evidence>
<dbReference type="InterPro" id="IPR028082">
    <property type="entry name" value="Peripla_BP_I"/>
</dbReference>
<evidence type="ECO:0000256" key="1">
    <source>
        <dbReference type="ARBA" id="ARBA00004196"/>
    </source>
</evidence>
<proteinExistence type="inferred from homology"/>
<dbReference type="SUPFAM" id="SSF53822">
    <property type="entry name" value="Periplasmic binding protein-like I"/>
    <property type="match status" value="1"/>
</dbReference>
<evidence type="ECO:0000313" key="7">
    <source>
        <dbReference type="Proteomes" id="UP001649230"/>
    </source>
</evidence>
<name>A0ABY3SHA1_9BACL</name>
<reference evidence="6 7" key="1">
    <citation type="journal article" date="2024" name="Int. J. Syst. Evol. Microbiol.">
        <title>Paenibacillus hexagrammi sp. nov., a novel bacterium isolated from the gut content of Hexagrammos agrammus.</title>
        <authorList>
            <person name="Jung H.K."/>
            <person name="Kim D.G."/>
            <person name="Zin H."/>
            <person name="Park J."/>
            <person name="Jung H."/>
            <person name="Kim Y.O."/>
            <person name="Kong H.J."/>
            <person name="Kim J.W."/>
            <person name="Kim Y.S."/>
        </authorList>
    </citation>
    <scope>NUCLEOTIDE SEQUENCE [LARGE SCALE GENOMIC DNA]</scope>
    <source>
        <strain evidence="6 7">YPD9-1</strain>
    </source>
</reference>
<dbReference type="PROSITE" id="PS51257">
    <property type="entry name" value="PROKAR_LIPOPROTEIN"/>
    <property type="match status" value="1"/>
</dbReference>
<evidence type="ECO:0000256" key="2">
    <source>
        <dbReference type="ARBA" id="ARBA00007639"/>
    </source>
</evidence>
<dbReference type="PANTHER" id="PTHR46847">
    <property type="entry name" value="D-ALLOSE-BINDING PERIPLASMIC PROTEIN-RELATED"/>
    <property type="match status" value="1"/>
</dbReference>
<evidence type="ECO:0000259" key="5">
    <source>
        <dbReference type="Pfam" id="PF13407"/>
    </source>
</evidence>
<dbReference type="PANTHER" id="PTHR46847:SF1">
    <property type="entry name" value="D-ALLOSE-BINDING PERIPLASMIC PROTEIN-RELATED"/>
    <property type="match status" value="1"/>
</dbReference>
<keyword evidence="7" id="KW-1185">Reference proteome</keyword>
<sequence length="326" mass="35901">MPTILFRCIRYLPVVAACLLLVAGTGCKEAIDSTQQPTLPAINEETQHAAYTLAVIYPMSHPFFEPVTKEAEEAARQAQVNIIVKSPEEANLEQQIRMMENLIKQQVDGIAIDPVDPDALTPYINKAVEAGIKVICFDSDAPDSKRLSFIGSHNRQAGIRLGQTVAELMNGRGMIIASTGMNTMMNMREREEGFKDALKAHPDIQLLELRSNHGDPAISLQNLEEMIEAHPHFDAFVGFDSLSGPSAIMVWKAKGLTQTAVAFDDMPEILEGIRNGQLTATVSQQESRWGYLIVTRLIEAIKNKDIPAIDDSGSVVITKDNVDTFR</sequence>
<organism evidence="6 7">
    <name type="scientific">Paenibacillus hexagrammi</name>
    <dbReference type="NCBI Taxonomy" id="2908839"/>
    <lineage>
        <taxon>Bacteria</taxon>
        <taxon>Bacillati</taxon>
        <taxon>Bacillota</taxon>
        <taxon>Bacilli</taxon>
        <taxon>Bacillales</taxon>
        <taxon>Paenibacillaceae</taxon>
        <taxon>Paenibacillus</taxon>
    </lineage>
</organism>
<protein>
    <submittedName>
        <fullName evidence="6">Substrate-binding domain-containing protein</fullName>
    </submittedName>
</protein>
<accession>A0ABY3SHA1</accession>
<dbReference type="InterPro" id="IPR025997">
    <property type="entry name" value="SBP_2_dom"/>
</dbReference>
<feature type="domain" description="Periplasmic binding protein" evidence="5">
    <location>
        <begin position="55"/>
        <end position="304"/>
    </location>
</feature>
<dbReference type="RefSeq" id="WP_235118914.1">
    <property type="nucleotide sequence ID" value="NZ_CP090978.1"/>
</dbReference>
<dbReference type="Proteomes" id="UP001649230">
    <property type="component" value="Chromosome"/>
</dbReference>